<dbReference type="InterPro" id="IPR012334">
    <property type="entry name" value="Pectin_lyas_fold"/>
</dbReference>
<accession>A0A329TJQ6</accession>
<comment type="similarity">
    <text evidence="1 4">Belongs to the glycosyl hydrolase 28 family.</text>
</comment>
<dbReference type="InterPro" id="IPR051801">
    <property type="entry name" value="GH28_Enzymes"/>
</dbReference>
<protein>
    <submittedName>
        <fullName evidence="6">Polygalacturonase</fullName>
    </submittedName>
</protein>
<dbReference type="PANTHER" id="PTHR31339:SF9">
    <property type="entry name" value="PLASMIN AND FIBRONECTIN-BINDING PROTEIN A"/>
    <property type="match status" value="1"/>
</dbReference>
<dbReference type="AlphaFoldDB" id="A0A329TJQ6"/>
<evidence type="ECO:0000256" key="4">
    <source>
        <dbReference type="RuleBase" id="RU361169"/>
    </source>
</evidence>
<comment type="caution">
    <text evidence="6">The sequence shown here is derived from an EMBL/GenBank/DDBJ whole genome shotgun (WGS) entry which is preliminary data.</text>
</comment>
<sequence>MNLSLIRSMTRSAVFELENGLCFRPAHPFTVTLNGETIYDACNTNVFSLFSLLPGTTYTVGVQAEGESLSLEFTTEAETFFVDASRYGLVGDGETDNTVKLQAALSTCPKGGTVYVPAGRYRTASLFLKSNTTLYLEKGAVLLGDNDRTHYPILPGVLPSENEVDEYYLTGWEGNPLNSFAGLLNITQVHDVVVTGEGTLDCDAQNGDWWVNPKVKRIAWRPRAVAMVDSENVCLHGITVQNSYSWTIHPIFVKQLDLLHFNINNPYNAPNTDGIDPESCEYTRIIGVNIHVGDDCIAMKASKVFLGMKLKKSCEHTVIRNCLLDKGHGGIVIGSEMSGGVKDMVVTQCLMDHTDRGLRVKTRRGRGNTAVIDGLVFRNVEMRGVKAPFVINMFYFCDPDGHGPYVQCREPLPVDEYTPKLGTLTMENIVATDAQFAGCYFDGLPEQPIERVSMKNVTITFDPEAKEGQAAMADNRPFVKKLAIYAENVKEIDLHNVKIEGYEGERLHFANVGHFEED</sequence>
<dbReference type="RefSeq" id="WP_112115807.1">
    <property type="nucleotide sequence ID" value="NZ_PRKZ01000006.1"/>
</dbReference>
<dbReference type="Gene3D" id="2.160.20.10">
    <property type="entry name" value="Single-stranded right-handed beta-helix, Pectin lyase-like"/>
    <property type="match status" value="1"/>
</dbReference>
<dbReference type="InterPro" id="IPR024535">
    <property type="entry name" value="RHGA/B-epi-like_pectate_lyase"/>
</dbReference>
<dbReference type="PANTHER" id="PTHR31339">
    <property type="entry name" value="PECTIN LYASE-RELATED"/>
    <property type="match status" value="1"/>
</dbReference>
<gene>
    <name evidence="6" type="ORF">C4N25_09135</name>
</gene>
<dbReference type="InterPro" id="IPR000743">
    <property type="entry name" value="Glyco_hydro_28"/>
</dbReference>
<evidence type="ECO:0000256" key="1">
    <source>
        <dbReference type="ARBA" id="ARBA00008834"/>
    </source>
</evidence>
<proteinExistence type="inferred from homology"/>
<keyword evidence="2 4" id="KW-0378">Hydrolase</keyword>
<feature type="domain" description="Rhamnogalacturonase A/B/Epimerase-like pectate lyase" evidence="5">
    <location>
        <begin position="81"/>
        <end position="135"/>
    </location>
</feature>
<name>A0A329TJQ6_9FIRM</name>
<dbReference type="Proteomes" id="UP000251634">
    <property type="component" value="Unassembled WGS sequence"/>
</dbReference>
<evidence type="ECO:0000256" key="2">
    <source>
        <dbReference type="ARBA" id="ARBA00022801"/>
    </source>
</evidence>
<evidence type="ECO:0000313" key="6">
    <source>
        <dbReference type="EMBL" id="RAW49128.1"/>
    </source>
</evidence>
<dbReference type="GO" id="GO:0005975">
    <property type="term" value="P:carbohydrate metabolic process"/>
    <property type="evidence" value="ECO:0007669"/>
    <property type="project" value="InterPro"/>
</dbReference>
<evidence type="ECO:0000256" key="3">
    <source>
        <dbReference type="ARBA" id="ARBA00023295"/>
    </source>
</evidence>
<dbReference type="Pfam" id="PF12708">
    <property type="entry name" value="Pect-lyase_RHGA_epim"/>
    <property type="match status" value="1"/>
</dbReference>
<keyword evidence="3 4" id="KW-0326">Glycosidase</keyword>
<evidence type="ECO:0000313" key="7">
    <source>
        <dbReference type="Proteomes" id="UP000251634"/>
    </source>
</evidence>
<reference evidence="6 7" key="1">
    <citation type="submission" date="2018-02" db="EMBL/GenBank/DDBJ databases">
        <title>Complete genome sequencing of Faecalibacterium prausnitzii strains isolated from the human gut.</title>
        <authorList>
            <person name="Fitzgerald B.C."/>
            <person name="Shkoporov A.N."/>
            <person name="Ross P.R."/>
            <person name="Hill C."/>
        </authorList>
    </citation>
    <scope>NUCLEOTIDE SEQUENCE [LARGE SCALE GENOMIC DNA]</scope>
    <source>
        <strain evidence="6 7">APC942/8-14-2</strain>
    </source>
</reference>
<organism evidence="6 7">
    <name type="scientific">Faecalibacterium prausnitzii</name>
    <dbReference type="NCBI Taxonomy" id="853"/>
    <lineage>
        <taxon>Bacteria</taxon>
        <taxon>Bacillati</taxon>
        <taxon>Bacillota</taxon>
        <taxon>Clostridia</taxon>
        <taxon>Eubacteriales</taxon>
        <taxon>Oscillospiraceae</taxon>
        <taxon>Faecalibacterium</taxon>
    </lineage>
</organism>
<evidence type="ECO:0000259" key="5">
    <source>
        <dbReference type="Pfam" id="PF12708"/>
    </source>
</evidence>
<dbReference type="Pfam" id="PF00295">
    <property type="entry name" value="Glyco_hydro_28"/>
    <property type="match status" value="1"/>
</dbReference>
<dbReference type="SUPFAM" id="SSF51126">
    <property type="entry name" value="Pectin lyase-like"/>
    <property type="match status" value="1"/>
</dbReference>
<dbReference type="InterPro" id="IPR011050">
    <property type="entry name" value="Pectin_lyase_fold/virulence"/>
</dbReference>
<dbReference type="GO" id="GO:0004650">
    <property type="term" value="F:polygalacturonase activity"/>
    <property type="evidence" value="ECO:0007669"/>
    <property type="project" value="InterPro"/>
</dbReference>
<dbReference type="EMBL" id="PRKZ01000006">
    <property type="protein sequence ID" value="RAW49128.1"/>
    <property type="molecule type" value="Genomic_DNA"/>
</dbReference>